<keyword evidence="1" id="KW-0812">Transmembrane</keyword>
<sequence length="180" mass="20574">MIKGNSYILVFSMAVLLTIILVSTTPIIIKTFLAFITIAFVFPVIRKFLFKDKFRKIKVAFYSSVTFTIGLFLVSFFEEPSFKLDGDFLIIMVVLFYSLIGNFFYGLPVSLISEFISMKFSNIRFWLSGFIHIGFGLATYFIDPGGFFIFAVICSIIFFALDEITKLYSTSYGPNQETKK</sequence>
<gene>
    <name evidence="2" type="ORF">QUF85_22630</name>
</gene>
<dbReference type="AlphaFoldDB" id="A0AAJ1QRH7"/>
<feature type="transmembrane region" description="Helical" evidence="1">
    <location>
        <begin position="31"/>
        <end position="50"/>
    </location>
</feature>
<reference evidence="2" key="1">
    <citation type="submission" date="2023-06" db="EMBL/GenBank/DDBJ databases">
        <title>Comparative genomics of Bacillaceae isolates and their secondary metabolite potential.</title>
        <authorList>
            <person name="Song L."/>
            <person name="Nielsen L.J."/>
            <person name="Mohite O."/>
            <person name="Xu X."/>
            <person name="Weber T."/>
            <person name="Kovacs A.T."/>
        </authorList>
    </citation>
    <scope>NUCLEOTIDE SEQUENCE</scope>
    <source>
        <strain evidence="2">G1S1</strain>
    </source>
</reference>
<feature type="transmembrane region" description="Helical" evidence="1">
    <location>
        <begin position="7"/>
        <end position="25"/>
    </location>
</feature>
<feature type="transmembrane region" description="Helical" evidence="1">
    <location>
        <begin position="89"/>
        <end position="111"/>
    </location>
</feature>
<protein>
    <submittedName>
        <fullName evidence="2">Uncharacterized protein</fullName>
    </submittedName>
</protein>
<evidence type="ECO:0000313" key="3">
    <source>
        <dbReference type="Proteomes" id="UP001238973"/>
    </source>
</evidence>
<dbReference type="EMBL" id="JAUCFI010000003">
    <property type="protein sequence ID" value="MDM5286083.1"/>
    <property type="molecule type" value="Genomic_DNA"/>
</dbReference>
<proteinExistence type="predicted"/>
<keyword evidence="1" id="KW-0472">Membrane</keyword>
<feature type="transmembrane region" description="Helical" evidence="1">
    <location>
        <begin position="123"/>
        <end position="141"/>
    </location>
</feature>
<dbReference type="RefSeq" id="WP_289350784.1">
    <property type="nucleotide sequence ID" value="NZ_JAUCFI010000003.1"/>
</dbReference>
<keyword evidence="1" id="KW-1133">Transmembrane helix</keyword>
<organism evidence="2 3">
    <name type="scientific">Peribacillus frigoritolerans</name>
    <dbReference type="NCBI Taxonomy" id="450367"/>
    <lineage>
        <taxon>Bacteria</taxon>
        <taxon>Bacillati</taxon>
        <taxon>Bacillota</taxon>
        <taxon>Bacilli</taxon>
        <taxon>Bacillales</taxon>
        <taxon>Bacillaceae</taxon>
        <taxon>Peribacillus</taxon>
    </lineage>
</organism>
<name>A0AAJ1QRH7_9BACI</name>
<accession>A0AAJ1QRH7</accession>
<evidence type="ECO:0000256" key="1">
    <source>
        <dbReference type="SAM" id="Phobius"/>
    </source>
</evidence>
<feature type="transmembrane region" description="Helical" evidence="1">
    <location>
        <begin position="147"/>
        <end position="164"/>
    </location>
</feature>
<feature type="transmembrane region" description="Helical" evidence="1">
    <location>
        <begin position="59"/>
        <end position="77"/>
    </location>
</feature>
<evidence type="ECO:0000313" key="2">
    <source>
        <dbReference type="EMBL" id="MDM5286083.1"/>
    </source>
</evidence>
<dbReference type="Proteomes" id="UP001238973">
    <property type="component" value="Unassembled WGS sequence"/>
</dbReference>
<comment type="caution">
    <text evidence="2">The sequence shown here is derived from an EMBL/GenBank/DDBJ whole genome shotgun (WGS) entry which is preliminary data.</text>
</comment>